<organism evidence="1 2">
    <name type="scientific">Dreissena polymorpha</name>
    <name type="common">Zebra mussel</name>
    <name type="synonym">Mytilus polymorpha</name>
    <dbReference type="NCBI Taxonomy" id="45954"/>
    <lineage>
        <taxon>Eukaryota</taxon>
        <taxon>Metazoa</taxon>
        <taxon>Spiralia</taxon>
        <taxon>Lophotrochozoa</taxon>
        <taxon>Mollusca</taxon>
        <taxon>Bivalvia</taxon>
        <taxon>Autobranchia</taxon>
        <taxon>Heteroconchia</taxon>
        <taxon>Euheterodonta</taxon>
        <taxon>Imparidentia</taxon>
        <taxon>Neoheterodontei</taxon>
        <taxon>Myida</taxon>
        <taxon>Dreissenoidea</taxon>
        <taxon>Dreissenidae</taxon>
        <taxon>Dreissena</taxon>
    </lineage>
</organism>
<proteinExistence type="predicted"/>
<reference evidence="1" key="2">
    <citation type="submission" date="2020-11" db="EMBL/GenBank/DDBJ databases">
        <authorList>
            <person name="McCartney M.A."/>
            <person name="Auch B."/>
            <person name="Kono T."/>
            <person name="Mallez S."/>
            <person name="Becker A."/>
            <person name="Gohl D.M."/>
            <person name="Silverstein K.A.T."/>
            <person name="Koren S."/>
            <person name="Bechman K.B."/>
            <person name="Herman A."/>
            <person name="Abrahante J.E."/>
            <person name="Garbe J."/>
        </authorList>
    </citation>
    <scope>NUCLEOTIDE SEQUENCE</scope>
    <source>
        <strain evidence="1">Duluth1</strain>
        <tissue evidence="1">Whole animal</tissue>
    </source>
</reference>
<dbReference type="AlphaFoldDB" id="A0A9D4JAL9"/>
<reference evidence="1" key="1">
    <citation type="journal article" date="2019" name="bioRxiv">
        <title>The Genome of the Zebra Mussel, Dreissena polymorpha: A Resource for Invasive Species Research.</title>
        <authorList>
            <person name="McCartney M.A."/>
            <person name="Auch B."/>
            <person name="Kono T."/>
            <person name="Mallez S."/>
            <person name="Zhang Y."/>
            <person name="Obille A."/>
            <person name="Becker A."/>
            <person name="Abrahante J.E."/>
            <person name="Garbe J."/>
            <person name="Badalamenti J.P."/>
            <person name="Herman A."/>
            <person name="Mangelson H."/>
            <person name="Liachko I."/>
            <person name="Sullivan S."/>
            <person name="Sone E.D."/>
            <person name="Koren S."/>
            <person name="Silverstein K.A.T."/>
            <person name="Beckman K.B."/>
            <person name="Gohl D.M."/>
        </authorList>
    </citation>
    <scope>NUCLEOTIDE SEQUENCE</scope>
    <source>
        <strain evidence="1">Duluth1</strain>
        <tissue evidence="1">Whole animal</tissue>
    </source>
</reference>
<evidence type="ECO:0000313" key="2">
    <source>
        <dbReference type="Proteomes" id="UP000828390"/>
    </source>
</evidence>
<comment type="caution">
    <text evidence="1">The sequence shown here is derived from an EMBL/GenBank/DDBJ whole genome shotgun (WGS) entry which is preliminary data.</text>
</comment>
<evidence type="ECO:0000313" key="1">
    <source>
        <dbReference type="EMBL" id="KAH3801483.1"/>
    </source>
</evidence>
<accession>A0A9D4JAL9</accession>
<protein>
    <submittedName>
        <fullName evidence="1">Uncharacterized protein</fullName>
    </submittedName>
</protein>
<dbReference type="EMBL" id="JAIWYP010000007">
    <property type="protein sequence ID" value="KAH3801483.1"/>
    <property type="molecule type" value="Genomic_DNA"/>
</dbReference>
<keyword evidence="2" id="KW-1185">Reference proteome</keyword>
<sequence>MYDTVNATSGAVTGENIKIPRGACVRAGTTELMNDTGKATSRSITNENIKGPYGACFGPR</sequence>
<name>A0A9D4JAL9_DREPO</name>
<dbReference type="Proteomes" id="UP000828390">
    <property type="component" value="Unassembled WGS sequence"/>
</dbReference>
<gene>
    <name evidence="1" type="ORF">DPMN_155134</name>
</gene>